<dbReference type="InterPro" id="IPR016189">
    <property type="entry name" value="Transl_init_fac_IF2/IF5_N"/>
</dbReference>
<keyword evidence="2" id="KW-0396">Initiation factor</keyword>
<comment type="caution">
    <text evidence="6">The sequence shown here is derived from an EMBL/GenBank/DDBJ whole genome shotgun (WGS) entry which is preliminary data.</text>
</comment>
<dbReference type="InterPro" id="IPR016190">
    <property type="entry name" value="Transl_init_fac_IF2/IF5_Zn-bd"/>
</dbReference>
<dbReference type="SUPFAM" id="SSF100966">
    <property type="entry name" value="Translation initiation factor 2 beta, aIF2beta, N-terminal domain"/>
    <property type="match status" value="1"/>
</dbReference>
<dbReference type="Proteomes" id="UP001497392">
    <property type="component" value="Unassembled WGS sequence"/>
</dbReference>
<dbReference type="SMART" id="SM00653">
    <property type="entry name" value="eIF2B_5"/>
    <property type="match status" value="1"/>
</dbReference>
<dbReference type="InterPro" id="IPR002735">
    <property type="entry name" value="Transl_init_fac_IF2/IF5_dom"/>
</dbReference>
<feature type="compositionally biased region" description="Acidic residues" evidence="4">
    <location>
        <begin position="52"/>
        <end position="66"/>
    </location>
</feature>
<feature type="region of interest" description="Disordered" evidence="4">
    <location>
        <begin position="19"/>
        <end position="129"/>
    </location>
</feature>
<evidence type="ECO:0000256" key="1">
    <source>
        <dbReference type="ARBA" id="ARBA00010397"/>
    </source>
</evidence>
<dbReference type="Pfam" id="PF01873">
    <property type="entry name" value="eIF-5_eIF-2B"/>
    <property type="match status" value="1"/>
</dbReference>
<protein>
    <submittedName>
        <fullName evidence="6">G1193 protein</fullName>
    </submittedName>
</protein>
<comment type="similarity">
    <text evidence="1">Belongs to the eIF-2-beta/eIF-5 family.</text>
</comment>
<dbReference type="InterPro" id="IPR045196">
    <property type="entry name" value="IF2/IF5"/>
</dbReference>
<keyword evidence="3" id="KW-0648">Protein biosynthesis</keyword>
<gene>
    <name evidence="6" type="primary">g1193</name>
    <name evidence="6" type="ORF">VP750_LOCUS1032</name>
</gene>
<name>A0ABP1FMQ3_9CHLO</name>
<evidence type="ECO:0000256" key="4">
    <source>
        <dbReference type="SAM" id="MobiDB-lite"/>
    </source>
</evidence>
<sequence>MAADEGADVAEKLADLQVAEDDGLGGLNLEKKKKKKKKPALADSDATPATETEAEGEELAADEDAEAGQGLDLSMAKKKKKKKPKARTDEEFGAMVEDVESAPAEGAEKETEDERLDNQPKMPWDGSDRDYSYQELLDRVFGILRENNPELTGEKRRTIMKPPQVAREGTKKTVFTNFLELCKTMNRQLEHVMAFLLAELGTSGNLDGQSRLVVKGRFQPKAFEGVLRRYVNEYVLCNSCKSPDTLLDRDSATRIMFLRCQQCGASRTVAAIKAGFVARTSRRIKT</sequence>
<evidence type="ECO:0000313" key="6">
    <source>
        <dbReference type="EMBL" id="CAL5219373.1"/>
    </source>
</evidence>
<evidence type="ECO:0000256" key="3">
    <source>
        <dbReference type="ARBA" id="ARBA00022917"/>
    </source>
</evidence>
<dbReference type="PANTHER" id="PTHR23001">
    <property type="entry name" value="EUKARYOTIC TRANSLATION INITIATION FACTOR"/>
    <property type="match status" value="1"/>
</dbReference>
<feature type="compositionally biased region" description="Low complexity" evidence="4">
    <location>
        <begin position="42"/>
        <end position="51"/>
    </location>
</feature>
<feature type="compositionally biased region" description="Basic residues" evidence="4">
    <location>
        <begin position="76"/>
        <end position="85"/>
    </location>
</feature>
<proteinExistence type="inferred from homology"/>
<evidence type="ECO:0000259" key="5">
    <source>
        <dbReference type="SMART" id="SM00653"/>
    </source>
</evidence>
<feature type="domain" description="Translation initiation factor IF2/IF5" evidence="5">
    <location>
        <begin position="155"/>
        <end position="266"/>
    </location>
</feature>
<dbReference type="SUPFAM" id="SSF75689">
    <property type="entry name" value="Zinc-binding domain of translation initiation factor 2 beta"/>
    <property type="match status" value="1"/>
</dbReference>
<evidence type="ECO:0000256" key="2">
    <source>
        <dbReference type="ARBA" id="ARBA00022540"/>
    </source>
</evidence>
<accession>A0ABP1FMQ3</accession>
<organism evidence="6 7">
    <name type="scientific">Coccomyxa viridis</name>
    <dbReference type="NCBI Taxonomy" id="1274662"/>
    <lineage>
        <taxon>Eukaryota</taxon>
        <taxon>Viridiplantae</taxon>
        <taxon>Chlorophyta</taxon>
        <taxon>core chlorophytes</taxon>
        <taxon>Trebouxiophyceae</taxon>
        <taxon>Trebouxiophyceae incertae sedis</taxon>
        <taxon>Coccomyxaceae</taxon>
        <taxon>Coccomyxa</taxon>
    </lineage>
</organism>
<keyword evidence="7" id="KW-1185">Reference proteome</keyword>
<evidence type="ECO:0000313" key="7">
    <source>
        <dbReference type="Proteomes" id="UP001497392"/>
    </source>
</evidence>
<dbReference type="PANTHER" id="PTHR23001:SF3">
    <property type="entry name" value="EUKARYOTIC TRANSLATION INITIATION FACTOR 2 SUBUNIT 2"/>
    <property type="match status" value="1"/>
</dbReference>
<dbReference type="Gene3D" id="3.30.30.170">
    <property type="match status" value="1"/>
</dbReference>
<dbReference type="EMBL" id="CAXHTA020000002">
    <property type="protein sequence ID" value="CAL5219373.1"/>
    <property type="molecule type" value="Genomic_DNA"/>
</dbReference>
<reference evidence="6 7" key="1">
    <citation type="submission" date="2024-06" db="EMBL/GenBank/DDBJ databases">
        <authorList>
            <person name="Kraege A."/>
            <person name="Thomma B."/>
        </authorList>
    </citation>
    <scope>NUCLEOTIDE SEQUENCE [LARGE SCALE GENOMIC DNA]</scope>
</reference>